<comment type="caution">
    <text evidence="2">The sequence shown here is derived from an EMBL/GenBank/DDBJ whole genome shotgun (WGS) entry which is preliminary data.</text>
</comment>
<organism evidence="2 3">
    <name type="scientific">Tannerella sp. oral taxon BU063 isolate Cell 2</name>
    <dbReference type="NCBI Taxonomy" id="1411148"/>
    <lineage>
        <taxon>Bacteria</taxon>
        <taxon>Pseudomonadati</taxon>
        <taxon>Bacteroidota</taxon>
        <taxon>Bacteroidia</taxon>
        <taxon>Bacteroidales</taxon>
        <taxon>Tannerellaceae</taxon>
        <taxon>Tannerella</taxon>
    </lineage>
</organism>
<dbReference type="PATRIC" id="fig|1411148.3.peg.1063"/>
<accession>W2C651</accession>
<dbReference type="InterPro" id="IPR000073">
    <property type="entry name" value="AB_hydrolase_1"/>
</dbReference>
<dbReference type="EMBL" id="AYUF01000425">
    <property type="protein sequence ID" value="ETK01972.1"/>
    <property type="molecule type" value="Genomic_DNA"/>
</dbReference>
<reference evidence="2 3" key="1">
    <citation type="submission" date="2013-11" db="EMBL/GenBank/DDBJ databases">
        <title>Single cell genomics of uncultured Tannerella BU063 (oral taxon 286).</title>
        <authorList>
            <person name="Beall C.J."/>
            <person name="Campbell A.G."/>
            <person name="Griffen A.L."/>
            <person name="Podar M."/>
            <person name="Leys E.J."/>
        </authorList>
    </citation>
    <scope>NUCLEOTIDE SEQUENCE [LARGE SCALE GENOMIC DNA]</scope>
    <source>
        <strain evidence="2">Cell 2</strain>
    </source>
</reference>
<evidence type="ECO:0000313" key="2">
    <source>
        <dbReference type="EMBL" id="ETK01972.1"/>
    </source>
</evidence>
<sequence length="297" mass="32985">MDDIYRSAGGRRLIHDLYRRHLAELDVPLSECMVATELGDTHVVTYGRHDATPILCFHGEYLTGPLAMRPFIEGLDLERVRLLVPDVPGAVGFSLGRRLSASKGEYGRWALQVMEALGLRGCTVLAWSQGARIALQLCETAVLSVSRLMLVQPAGFASTSLARTDRLLSARTPDLDRLQLSDQAVQRALEPALNFEAPDLLEMARLIYLYLRPEPEEWREVKKKSLDKFRAPVGIVACKSDCLFPGDEVVKHARRVVPFMEMSRVVDLGCHCGLFADTDVAHEAIAVVSDFLLRGTD</sequence>
<name>W2C651_9BACT</name>
<dbReference type="Gene3D" id="3.40.50.1820">
    <property type="entry name" value="alpha/beta hydrolase"/>
    <property type="match status" value="1"/>
</dbReference>
<feature type="domain" description="AB hydrolase-1" evidence="1">
    <location>
        <begin position="53"/>
        <end position="158"/>
    </location>
</feature>
<proteinExistence type="predicted"/>
<protein>
    <recommendedName>
        <fullName evidence="1">AB hydrolase-1 domain-containing protein</fullName>
    </recommendedName>
</protein>
<dbReference type="SUPFAM" id="SSF53474">
    <property type="entry name" value="alpha/beta-Hydrolases"/>
    <property type="match status" value="1"/>
</dbReference>
<evidence type="ECO:0000313" key="3">
    <source>
        <dbReference type="Proteomes" id="UP000018837"/>
    </source>
</evidence>
<gene>
    <name evidence="2" type="ORF">N425_07010</name>
</gene>
<evidence type="ECO:0000259" key="1">
    <source>
        <dbReference type="Pfam" id="PF00561"/>
    </source>
</evidence>
<dbReference type="InterPro" id="IPR029058">
    <property type="entry name" value="AB_hydrolase_fold"/>
</dbReference>
<dbReference type="Pfam" id="PF00561">
    <property type="entry name" value="Abhydrolase_1"/>
    <property type="match status" value="1"/>
</dbReference>
<dbReference type="Proteomes" id="UP000018837">
    <property type="component" value="Unassembled WGS sequence"/>
</dbReference>
<dbReference type="AlphaFoldDB" id="W2C651"/>